<evidence type="ECO:0000313" key="2">
    <source>
        <dbReference type="EMBL" id="QPK83672.1"/>
    </source>
</evidence>
<dbReference type="EMBL" id="CP064955">
    <property type="protein sequence ID" value="QPK83672.1"/>
    <property type="molecule type" value="Genomic_DNA"/>
</dbReference>
<keyword evidence="3" id="KW-1185">Reference proteome</keyword>
<dbReference type="InterPro" id="IPR037883">
    <property type="entry name" value="Knr4/Smi1-like_sf"/>
</dbReference>
<accession>A0A7T0PGB4</accession>
<dbReference type="AlphaFoldDB" id="A0A7T0PGB4"/>
<dbReference type="SMART" id="SM00860">
    <property type="entry name" value="SMI1_KNR4"/>
    <property type="match status" value="1"/>
</dbReference>
<proteinExistence type="predicted"/>
<dbReference type="KEGG" id="cqn:G7Y29_02345"/>
<reference evidence="2 3" key="1">
    <citation type="submission" date="2020-11" db="EMBL/GenBank/DDBJ databases">
        <title>Corynebacterium sp. MC1420.</title>
        <authorList>
            <person name="Zhou J."/>
        </authorList>
    </citation>
    <scope>NUCLEOTIDE SEQUENCE [LARGE SCALE GENOMIC DNA]</scope>
    <source>
        <strain evidence="2 3">MC1420</strain>
    </source>
</reference>
<protein>
    <submittedName>
        <fullName evidence="2">SMI1/KNR4 family protein</fullName>
    </submittedName>
</protein>
<gene>
    <name evidence="2" type="ORF">G7Y29_02345</name>
</gene>
<name>A0A7T0PGB4_9CORY</name>
<dbReference type="SUPFAM" id="SSF160631">
    <property type="entry name" value="SMI1/KNR4-like"/>
    <property type="match status" value="1"/>
</dbReference>
<sequence>MTFSKFFSETAEPADNARLTAIEHAIGRALPDDYRALIKETGGGTLKLDKCVMPGLPEGVGGLATDDIFGNGSTSTGRALDLATDATYLMEEWEIPAEVLLFATTEDGMHNCFVINYDLPDYPTGVILHLDTDPGGKMTQVADSVTDFLTKLEPYDDSYAEGANPDADQEGKGIEGVWHGKLSDDLTRAIAATPTPDMEYLLRKAVAPLANSFGLSMMHNSNEGRRFQDLLYWVAQHVQPHPDPLTYMGLSTTTLTPNMYTLIGRSFLADGQKYGFIWNQPTVEWWWKIRVEYNIMTKTPAGYILDEDYINTIIENLRKEDPITEV</sequence>
<dbReference type="Gene3D" id="3.40.1580.10">
    <property type="entry name" value="SMI1/KNR4-like"/>
    <property type="match status" value="1"/>
</dbReference>
<organism evidence="2 3">
    <name type="scientific">Corynebacterium qintianiae</name>
    <dbReference type="NCBI Taxonomy" id="2709392"/>
    <lineage>
        <taxon>Bacteria</taxon>
        <taxon>Bacillati</taxon>
        <taxon>Actinomycetota</taxon>
        <taxon>Actinomycetes</taxon>
        <taxon>Mycobacteriales</taxon>
        <taxon>Corynebacteriaceae</taxon>
        <taxon>Corynebacterium</taxon>
    </lineage>
</organism>
<dbReference type="InterPro" id="IPR018958">
    <property type="entry name" value="Knr4/Smi1-like_dom"/>
</dbReference>
<dbReference type="Proteomes" id="UP000594586">
    <property type="component" value="Chromosome"/>
</dbReference>
<dbReference type="RefSeq" id="WP_165005104.1">
    <property type="nucleotide sequence ID" value="NZ_CP064955.1"/>
</dbReference>
<feature type="domain" description="Knr4/Smi1-like" evidence="1">
    <location>
        <begin position="13"/>
        <end position="151"/>
    </location>
</feature>
<evidence type="ECO:0000259" key="1">
    <source>
        <dbReference type="SMART" id="SM00860"/>
    </source>
</evidence>
<evidence type="ECO:0000313" key="3">
    <source>
        <dbReference type="Proteomes" id="UP000594586"/>
    </source>
</evidence>
<dbReference type="Pfam" id="PF09346">
    <property type="entry name" value="SMI1_KNR4"/>
    <property type="match status" value="1"/>
</dbReference>